<evidence type="ECO:0000313" key="2">
    <source>
        <dbReference type="EMBL" id="KAF5877781.1"/>
    </source>
</evidence>
<keyword evidence="1" id="KW-0472">Membrane</keyword>
<keyword evidence="1" id="KW-1133">Transmembrane helix</keyword>
<evidence type="ECO:0000256" key="1">
    <source>
        <dbReference type="SAM" id="Phobius"/>
    </source>
</evidence>
<sequence>MSIDYTIYMAIFRFTAIVASYNQRLLILFGLLFIIFTFGERLVRMADCKAVACSVIAIYTPPTCRQHQGIISLSIQSSKSRSNQRKQRIEY</sequence>
<name>A0A8H6B1P1_9HELO</name>
<dbReference type="EMBL" id="JABFCT010000003">
    <property type="protein sequence ID" value="KAF5877781.1"/>
    <property type="molecule type" value="Genomic_DNA"/>
</dbReference>
<evidence type="ECO:0000313" key="3">
    <source>
        <dbReference type="Proteomes" id="UP000531561"/>
    </source>
</evidence>
<dbReference type="RefSeq" id="XP_037196727.1">
    <property type="nucleotide sequence ID" value="XM_037332573.1"/>
</dbReference>
<reference evidence="2 3" key="1">
    <citation type="journal article" date="2020" name="Phytopathology">
        <title>A high-quality genome resource of Botrytis fragariae, a new and rapidly spreading fungal pathogen causing strawberry gray mold in the U.S.A.</title>
        <authorList>
            <person name="Wu Y."/>
            <person name="Saski C.A."/>
            <person name="Schnabel G."/>
            <person name="Xiao S."/>
            <person name="Hu M."/>
        </authorList>
    </citation>
    <scope>NUCLEOTIDE SEQUENCE [LARGE SCALE GENOMIC DNA]</scope>
    <source>
        <strain evidence="2 3">BVB16</strain>
    </source>
</reference>
<protein>
    <submittedName>
        <fullName evidence="2">Uncharacterized protein</fullName>
    </submittedName>
</protein>
<comment type="caution">
    <text evidence="2">The sequence shown here is derived from an EMBL/GenBank/DDBJ whole genome shotgun (WGS) entry which is preliminary data.</text>
</comment>
<feature type="transmembrane region" description="Helical" evidence="1">
    <location>
        <begin position="21"/>
        <end position="39"/>
    </location>
</feature>
<proteinExistence type="predicted"/>
<dbReference type="AlphaFoldDB" id="A0A8H6B1P1"/>
<dbReference type="Proteomes" id="UP000531561">
    <property type="component" value="Unassembled WGS sequence"/>
</dbReference>
<keyword evidence="3" id="KW-1185">Reference proteome</keyword>
<keyword evidence="1" id="KW-0812">Transmembrane</keyword>
<dbReference type="GeneID" id="59256265"/>
<accession>A0A8H6B1P1</accession>
<gene>
    <name evidence="2" type="ORF">Bfra_002148</name>
</gene>
<organism evidence="2 3">
    <name type="scientific">Botrytis fragariae</name>
    <dbReference type="NCBI Taxonomy" id="1964551"/>
    <lineage>
        <taxon>Eukaryota</taxon>
        <taxon>Fungi</taxon>
        <taxon>Dikarya</taxon>
        <taxon>Ascomycota</taxon>
        <taxon>Pezizomycotina</taxon>
        <taxon>Leotiomycetes</taxon>
        <taxon>Helotiales</taxon>
        <taxon>Sclerotiniaceae</taxon>
        <taxon>Botrytis</taxon>
    </lineage>
</organism>